<dbReference type="Proteomes" id="UP001054945">
    <property type="component" value="Unassembled WGS sequence"/>
</dbReference>
<accession>A0AAV4WLQ7</accession>
<sequence length="79" mass="9049">MFTISDPDLCPWRLNISTGIVISKSSYTPIFRFIPLSLNSIAESLLDFCDMSHPEKCSSIRPFSVPRFGHRLPKEFEMP</sequence>
<gene>
    <name evidence="1" type="ORF">CEXT_588181</name>
</gene>
<protein>
    <submittedName>
        <fullName evidence="1">Uncharacterized protein</fullName>
    </submittedName>
</protein>
<organism evidence="1 2">
    <name type="scientific">Caerostris extrusa</name>
    <name type="common">Bark spider</name>
    <name type="synonym">Caerostris bankana</name>
    <dbReference type="NCBI Taxonomy" id="172846"/>
    <lineage>
        <taxon>Eukaryota</taxon>
        <taxon>Metazoa</taxon>
        <taxon>Ecdysozoa</taxon>
        <taxon>Arthropoda</taxon>
        <taxon>Chelicerata</taxon>
        <taxon>Arachnida</taxon>
        <taxon>Araneae</taxon>
        <taxon>Araneomorphae</taxon>
        <taxon>Entelegynae</taxon>
        <taxon>Araneoidea</taxon>
        <taxon>Araneidae</taxon>
        <taxon>Caerostris</taxon>
    </lineage>
</organism>
<comment type="caution">
    <text evidence="1">The sequence shown here is derived from an EMBL/GenBank/DDBJ whole genome shotgun (WGS) entry which is preliminary data.</text>
</comment>
<evidence type="ECO:0000313" key="1">
    <source>
        <dbReference type="EMBL" id="GIY83552.1"/>
    </source>
</evidence>
<reference evidence="1 2" key="1">
    <citation type="submission" date="2021-06" db="EMBL/GenBank/DDBJ databases">
        <title>Caerostris extrusa draft genome.</title>
        <authorList>
            <person name="Kono N."/>
            <person name="Arakawa K."/>
        </authorList>
    </citation>
    <scope>NUCLEOTIDE SEQUENCE [LARGE SCALE GENOMIC DNA]</scope>
</reference>
<keyword evidence="2" id="KW-1185">Reference proteome</keyword>
<name>A0AAV4WLQ7_CAEEX</name>
<dbReference type="AlphaFoldDB" id="A0AAV4WLQ7"/>
<evidence type="ECO:0000313" key="2">
    <source>
        <dbReference type="Proteomes" id="UP001054945"/>
    </source>
</evidence>
<proteinExistence type="predicted"/>
<dbReference type="EMBL" id="BPLR01016399">
    <property type="protein sequence ID" value="GIY83552.1"/>
    <property type="molecule type" value="Genomic_DNA"/>
</dbReference>